<evidence type="ECO:0000256" key="3">
    <source>
        <dbReference type="ARBA" id="ARBA00022723"/>
    </source>
</evidence>
<feature type="domain" description="Isochorismatase-like" evidence="8">
    <location>
        <begin position="14"/>
        <end position="219"/>
    </location>
</feature>
<evidence type="ECO:0000259" key="8">
    <source>
        <dbReference type="Pfam" id="PF00857"/>
    </source>
</evidence>
<evidence type="ECO:0000256" key="1">
    <source>
        <dbReference type="ARBA" id="ARBA00006336"/>
    </source>
</evidence>
<name>A0A077ZX83_STYLE</name>
<dbReference type="AlphaFoldDB" id="A0A077ZX83"/>
<evidence type="ECO:0000256" key="6">
    <source>
        <dbReference type="ARBA" id="ARBA00039017"/>
    </source>
</evidence>
<keyword evidence="2" id="KW-0662">Pyridine nucleotide biosynthesis</keyword>
<evidence type="ECO:0000256" key="4">
    <source>
        <dbReference type="ARBA" id="ARBA00022801"/>
    </source>
</evidence>
<dbReference type="PANTHER" id="PTHR11080">
    <property type="entry name" value="PYRAZINAMIDASE/NICOTINAMIDASE"/>
    <property type="match status" value="1"/>
</dbReference>
<evidence type="ECO:0000313" key="10">
    <source>
        <dbReference type="Proteomes" id="UP000039865"/>
    </source>
</evidence>
<comment type="pathway">
    <text evidence="5">Cofactor biosynthesis; nicotinate biosynthesis; nicotinate from nicotinamide: step 1/1.</text>
</comment>
<keyword evidence="4 9" id="KW-0378">Hydrolase</keyword>
<dbReference type="GO" id="GO:0008936">
    <property type="term" value="F:nicotinamidase activity"/>
    <property type="evidence" value="ECO:0007669"/>
    <property type="project" value="UniProtKB-EC"/>
</dbReference>
<dbReference type="InterPro" id="IPR000868">
    <property type="entry name" value="Isochorismatase-like_dom"/>
</dbReference>
<dbReference type="SUPFAM" id="SSF52499">
    <property type="entry name" value="Isochorismatase-like hydrolases"/>
    <property type="match status" value="1"/>
</dbReference>
<evidence type="ECO:0000256" key="2">
    <source>
        <dbReference type="ARBA" id="ARBA00022642"/>
    </source>
</evidence>
<dbReference type="GO" id="GO:0019363">
    <property type="term" value="P:pyridine nucleotide biosynthetic process"/>
    <property type="evidence" value="ECO:0007669"/>
    <property type="project" value="UniProtKB-KW"/>
</dbReference>
<reference evidence="9 10" key="1">
    <citation type="submission" date="2014-06" db="EMBL/GenBank/DDBJ databases">
        <authorList>
            <person name="Swart Estienne"/>
        </authorList>
    </citation>
    <scope>NUCLEOTIDE SEQUENCE [LARGE SCALE GENOMIC DNA]</scope>
    <source>
        <strain evidence="9 10">130c</strain>
    </source>
</reference>
<dbReference type="CDD" id="cd01011">
    <property type="entry name" value="nicotinamidase"/>
    <property type="match status" value="1"/>
</dbReference>
<dbReference type="InParanoid" id="A0A077ZX83"/>
<dbReference type="PANTHER" id="PTHR11080:SF2">
    <property type="entry name" value="LD05707P"/>
    <property type="match status" value="1"/>
</dbReference>
<keyword evidence="10" id="KW-1185">Reference proteome</keyword>
<dbReference type="Gene3D" id="3.40.50.850">
    <property type="entry name" value="Isochorismatase-like"/>
    <property type="match status" value="1"/>
</dbReference>
<dbReference type="OMA" id="DFVDSWP"/>
<dbReference type="Proteomes" id="UP000039865">
    <property type="component" value="Unassembled WGS sequence"/>
</dbReference>
<comment type="similarity">
    <text evidence="1">Belongs to the isochorismatase family.</text>
</comment>
<evidence type="ECO:0000313" key="9">
    <source>
        <dbReference type="EMBL" id="CDW74526.1"/>
    </source>
</evidence>
<dbReference type="GO" id="GO:0046872">
    <property type="term" value="F:metal ion binding"/>
    <property type="evidence" value="ECO:0007669"/>
    <property type="project" value="UniProtKB-KW"/>
</dbReference>
<dbReference type="EMBL" id="CCKQ01003405">
    <property type="protein sequence ID" value="CDW74526.1"/>
    <property type="molecule type" value="Genomic_DNA"/>
</dbReference>
<evidence type="ECO:0000256" key="7">
    <source>
        <dbReference type="ARBA" id="ARBA00043224"/>
    </source>
</evidence>
<dbReference type="InterPro" id="IPR052347">
    <property type="entry name" value="Isochorismatase_Nicotinamidase"/>
</dbReference>
<sequence length="222" mass="25154">METQTSSEEQQIKILLIIDVQNDFCEGGSLAVSGAQEIIEPINKLKQSGKFNKVIFTRDWHPKDHCSFHENHPGTKLFEKIILPETEVEQVMWPTHCIQESDGAHFHPKLDIDLNKDKIVSKGTLRQVDSYSGFGSFPEKTKLCDLIKKKLDERDLSTIKVYVCGLAFDYCVGSTAIDSAKLGFDTYLLEDLSRSVSIESEQLMRQRLNEANVKIVDSQMSL</sequence>
<dbReference type="OrthoDB" id="1739143at2759"/>
<evidence type="ECO:0000256" key="5">
    <source>
        <dbReference type="ARBA" id="ARBA00037900"/>
    </source>
</evidence>
<organism evidence="9 10">
    <name type="scientific">Stylonychia lemnae</name>
    <name type="common">Ciliate</name>
    <dbReference type="NCBI Taxonomy" id="5949"/>
    <lineage>
        <taxon>Eukaryota</taxon>
        <taxon>Sar</taxon>
        <taxon>Alveolata</taxon>
        <taxon>Ciliophora</taxon>
        <taxon>Intramacronucleata</taxon>
        <taxon>Spirotrichea</taxon>
        <taxon>Stichotrichia</taxon>
        <taxon>Sporadotrichida</taxon>
        <taxon>Oxytrichidae</taxon>
        <taxon>Stylonychinae</taxon>
        <taxon>Stylonychia</taxon>
    </lineage>
</organism>
<dbReference type="Pfam" id="PF00857">
    <property type="entry name" value="Isochorismatase"/>
    <property type="match status" value="1"/>
</dbReference>
<keyword evidence="3" id="KW-0479">Metal-binding</keyword>
<proteinExistence type="inferred from homology"/>
<protein>
    <recommendedName>
        <fullName evidence="6">nicotinamidase</fullName>
        <ecNumber evidence="6">3.5.1.19</ecNumber>
    </recommendedName>
    <alternativeName>
        <fullName evidence="7">Nicotinamide deamidase</fullName>
    </alternativeName>
</protein>
<accession>A0A077ZX83</accession>
<dbReference type="InterPro" id="IPR036380">
    <property type="entry name" value="Isochorismatase-like_sf"/>
</dbReference>
<dbReference type="EC" id="3.5.1.19" evidence="6"/>
<gene>
    <name evidence="9" type="primary">Contig17127.g18247</name>
    <name evidence="9" type="ORF">STYLEM_3506</name>
</gene>